<organism evidence="2 3">
    <name type="scientific">Rhodococcus erythropolis</name>
    <name type="common">Arthrobacter picolinophilus</name>
    <dbReference type="NCBI Taxonomy" id="1833"/>
    <lineage>
        <taxon>Bacteria</taxon>
        <taxon>Bacillati</taxon>
        <taxon>Actinomycetota</taxon>
        <taxon>Actinomycetes</taxon>
        <taxon>Mycobacteriales</taxon>
        <taxon>Nocardiaceae</taxon>
        <taxon>Rhodococcus</taxon>
        <taxon>Rhodococcus erythropolis group</taxon>
    </lineage>
</organism>
<dbReference type="Gene3D" id="3.40.190.10">
    <property type="entry name" value="Periplasmic binding protein-like II"/>
    <property type="match status" value="1"/>
</dbReference>
<dbReference type="SUPFAM" id="SSF53850">
    <property type="entry name" value="Periplasmic binding protein-like II"/>
    <property type="match status" value="1"/>
</dbReference>
<dbReference type="PROSITE" id="PS51257">
    <property type="entry name" value="PROKAR_LIPOPROTEIN"/>
    <property type="match status" value="1"/>
</dbReference>
<sequence length="302" mass="30955">MGLDVRISVKSTRTKYSTVVAALMVLPILSGCANGDSVVEGAEAESRDQIVVAADASVESSVLAEVYSTVLSSSGLSARVESVGGGRNQSLEALDAARVTLVPEFTGALLDHYDPSSPARKADDVFEALSRSLPEGLSVSDYAMAEDRAVLALDTGYAQSLGAKTIEAFAPSCAAATPLVSARFVEDGAVEQLAEGAECVFAGVDQATPADVPGAQVFGTTTLSALAQSDAVTVLADSNHVLAAQNVVPLFRAGALGDSAVKALSVVAGELSTTDLAAMIEQVRTGKASASEVARSWWDTRQ</sequence>
<reference evidence="2 3" key="1">
    <citation type="submission" date="2020-03" db="EMBL/GenBank/DDBJ databases">
        <title>Screen low temperature-resistant strains for efficient degradation of petroleum hydrocarbons under the low temperature.</title>
        <authorList>
            <person name="Wang Y."/>
            <person name="Chen J."/>
        </authorList>
    </citation>
    <scope>NUCLEOTIDE SEQUENCE [LARGE SCALE GENOMIC DNA]</scope>
    <source>
        <strain evidence="2 3">KB1</strain>
    </source>
</reference>
<name>A0A6G9CXF7_RHOER</name>
<accession>A0A6G9CXF7</accession>
<dbReference type="GO" id="GO:0022857">
    <property type="term" value="F:transmembrane transporter activity"/>
    <property type="evidence" value="ECO:0007669"/>
    <property type="project" value="InterPro"/>
</dbReference>
<dbReference type="AlphaFoldDB" id="A0A6G9CXF7"/>
<gene>
    <name evidence="2" type="ORF">G9444_4334</name>
</gene>
<dbReference type="GO" id="GO:0043190">
    <property type="term" value="C:ATP-binding cassette (ABC) transporter complex"/>
    <property type="evidence" value="ECO:0007669"/>
    <property type="project" value="InterPro"/>
</dbReference>
<dbReference type="Pfam" id="PF04069">
    <property type="entry name" value="OpuAC"/>
    <property type="match status" value="1"/>
</dbReference>
<dbReference type="EMBL" id="CP050124">
    <property type="protein sequence ID" value="QIP41578.1"/>
    <property type="molecule type" value="Genomic_DNA"/>
</dbReference>
<dbReference type="CDD" id="cd13606">
    <property type="entry name" value="PBP2_ProX_like"/>
    <property type="match status" value="1"/>
</dbReference>
<dbReference type="InterPro" id="IPR007210">
    <property type="entry name" value="ABC_Gly_betaine_transp_sub-bd"/>
</dbReference>
<protein>
    <submittedName>
        <fullName evidence="2">ABC transporter substrate-binding protein</fullName>
    </submittedName>
</protein>
<feature type="domain" description="ABC-type glycine betaine transport system substrate-binding" evidence="1">
    <location>
        <begin position="49"/>
        <end position="299"/>
    </location>
</feature>
<evidence type="ECO:0000313" key="3">
    <source>
        <dbReference type="Proteomes" id="UP000502345"/>
    </source>
</evidence>
<evidence type="ECO:0000259" key="1">
    <source>
        <dbReference type="Pfam" id="PF04069"/>
    </source>
</evidence>
<evidence type="ECO:0000313" key="2">
    <source>
        <dbReference type="EMBL" id="QIP41578.1"/>
    </source>
</evidence>
<dbReference type="Gene3D" id="3.40.190.120">
    <property type="entry name" value="Osmoprotection protein (prox), domain 2"/>
    <property type="match status" value="1"/>
</dbReference>
<dbReference type="Proteomes" id="UP000502345">
    <property type="component" value="Chromosome"/>
</dbReference>
<proteinExistence type="predicted"/>